<protein>
    <recommendedName>
        <fullName evidence="1">Carboxylesterase type B domain-containing protein</fullName>
    </recommendedName>
</protein>
<organism evidence="2 3">
    <name type="scientific">Mortierella hygrophila</name>
    <dbReference type="NCBI Taxonomy" id="979708"/>
    <lineage>
        <taxon>Eukaryota</taxon>
        <taxon>Fungi</taxon>
        <taxon>Fungi incertae sedis</taxon>
        <taxon>Mucoromycota</taxon>
        <taxon>Mortierellomycotina</taxon>
        <taxon>Mortierellomycetes</taxon>
        <taxon>Mortierellales</taxon>
        <taxon>Mortierellaceae</taxon>
        <taxon>Mortierella</taxon>
    </lineage>
</organism>
<dbReference type="EMBL" id="JAAAXW010000155">
    <property type="protein sequence ID" value="KAF9541826.1"/>
    <property type="molecule type" value="Genomic_DNA"/>
</dbReference>
<reference evidence="2" key="1">
    <citation type="journal article" date="2020" name="Fungal Divers.">
        <title>Resolving the Mortierellaceae phylogeny through synthesis of multi-gene phylogenetics and phylogenomics.</title>
        <authorList>
            <person name="Vandepol N."/>
            <person name="Liber J."/>
            <person name="Desiro A."/>
            <person name="Na H."/>
            <person name="Kennedy M."/>
            <person name="Barry K."/>
            <person name="Grigoriev I.V."/>
            <person name="Miller A.N."/>
            <person name="O'Donnell K."/>
            <person name="Stajich J.E."/>
            <person name="Bonito G."/>
        </authorList>
    </citation>
    <scope>NUCLEOTIDE SEQUENCE</scope>
    <source>
        <strain evidence="2">NRRL 2591</strain>
    </source>
</reference>
<name>A0A9P6F4P0_9FUNG</name>
<proteinExistence type="predicted"/>
<dbReference type="InterPro" id="IPR002018">
    <property type="entry name" value="CarbesteraseB"/>
</dbReference>
<gene>
    <name evidence="2" type="ORF">EC957_002661</name>
</gene>
<sequence length="120" mass="13509">MTTDTIDITLPNYHTVRGSVDIKRQVPIFRNVPFPHAPIRWRVAVKPQPWTDIRDATIQSPVPPHVPTNNPQIDLLPKKYTTVGTPHQFGVEHSEEDGLNSNIFCVPLCTAGRRPPRSLS</sequence>
<dbReference type="Pfam" id="PF00135">
    <property type="entry name" value="COesterase"/>
    <property type="match status" value="1"/>
</dbReference>
<evidence type="ECO:0000259" key="1">
    <source>
        <dbReference type="Pfam" id="PF00135"/>
    </source>
</evidence>
<dbReference type="Gene3D" id="3.40.50.1820">
    <property type="entry name" value="alpha/beta hydrolase"/>
    <property type="match status" value="1"/>
</dbReference>
<keyword evidence="3" id="KW-1185">Reference proteome</keyword>
<dbReference type="AlphaFoldDB" id="A0A9P6F4P0"/>
<comment type="caution">
    <text evidence="2">The sequence shown here is derived from an EMBL/GenBank/DDBJ whole genome shotgun (WGS) entry which is preliminary data.</text>
</comment>
<feature type="domain" description="Carboxylesterase type B" evidence="1">
    <location>
        <begin position="16"/>
        <end position="105"/>
    </location>
</feature>
<evidence type="ECO:0000313" key="3">
    <source>
        <dbReference type="Proteomes" id="UP000723463"/>
    </source>
</evidence>
<dbReference type="Proteomes" id="UP000723463">
    <property type="component" value="Unassembled WGS sequence"/>
</dbReference>
<evidence type="ECO:0000313" key="2">
    <source>
        <dbReference type="EMBL" id="KAF9541826.1"/>
    </source>
</evidence>
<accession>A0A9P6F4P0</accession>
<dbReference type="InterPro" id="IPR029058">
    <property type="entry name" value="AB_hydrolase_fold"/>
</dbReference>
<dbReference type="SUPFAM" id="SSF53474">
    <property type="entry name" value="alpha/beta-Hydrolases"/>
    <property type="match status" value="1"/>
</dbReference>